<dbReference type="InterPro" id="IPR001944">
    <property type="entry name" value="Glycoside_Hdrlase_35"/>
</dbReference>
<dbReference type="AlphaFoldDB" id="A0A7R8X8N2"/>
<accession>A0A7R8X8N2</accession>
<dbReference type="InterPro" id="IPR048913">
    <property type="entry name" value="BetaGal_gal-bd"/>
</dbReference>
<name>A0A7R8X8N2_9CRUS</name>
<dbReference type="Gene3D" id="2.60.120.260">
    <property type="entry name" value="Galactose-binding domain-like"/>
    <property type="match status" value="2"/>
</dbReference>
<dbReference type="GO" id="GO:0005975">
    <property type="term" value="P:carbohydrate metabolic process"/>
    <property type="evidence" value="ECO:0007669"/>
    <property type="project" value="InterPro"/>
</dbReference>
<gene>
    <name evidence="8" type="ORF">DSTB1V02_LOCUS5963</name>
</gene>
<evidence type="ECO:0000259" key="7">
    <source>
        <dbReference type="Pfam" id="PF21467"/>
    </source>
</evidence>
<feature type="compositionally biased region" description="Polar residues" evidence="5">
    <location>
        <begin position="692"/>
        <end position="703"/>
    </location>
</feature>
<feature type="region of interest" description="Disordered" evidence="5">
    <location>
        <begin position="232"/>
        <end position="251"/>
    </location>
</feature>
<evidence type="ECO:0000256" key="2">
    <source>
        <dbReference type="ARBA" id="ARBA00022801"/>
    </source>
</evidence>
<dbReference type="OrthoDB" id="1657402at2759"/>
<dbReference type="InterPro" id="IPR008979">
    <property type="entry name" value="Galactose-bd-like_sf"/>
</dbReference>
<keyword evidence="9" id="KW-1185">Reference proteome</keyword>
<dbReference type="InterPro" id="IPR017853">
    <property type="entry name" value="GH"/>
</dbReference>
<dbReference type="Pfam" id="PF21467">
    <property type="entry name" value="BetaGal_gal-bd"/>
    <property type="match status" value="1"/>
</dbReference>
<dbReference type="Gene3D" id="3.20.20.80">
    <property type="entry name" value="Glycosidases"/>
    <property type="match status" value="1"/>
</dbReference>
<evidence type="ECO:0000313" key="9">
    <source>
        <dbReference type="Proteomes" id="UP000677054"/>
    </source>
</evidence>
<dbReference type="PANTHER" id="PTHR23421">
    <property type="entry name" value="BETA-GALACTOSIDASE RELATED"/>
    <property type="match status" value="1"/>
</dbReference>
<evidence type="ECO:0008006" key="10">
    <source>
        <dbReference type="Google" id="ProtNLM"/>
    </source>
</evidence>
<dbReference type="EMBL" id="LR900554">
    <property type="protein sequence ID" value="CAD7246103.1"/>
    <property type="molecule type" value="Genomic_DNA"/>
</dbReference>
<dbReference type="SUPFAM" id="SSF49785">
    <property type="entry name" value="Galactose-binding domain-like"/>
    <property type="match status" value="1"/>
</dbReference>
<dbReference type="Pfam" id="PF01301">
    <property type="entry name" value="Glyco_hydro_35"/>
    <property type="match status" value="1"/>
</dbReference>
<dbReference type="PIRSF" id="PIRSF006336">
    <property type="entry name" value="B-gal"/>
    <property type="match status" value="1"/>
</dbReference>
<evidence type="ECO:0000256" key="4">
    <source>
        <dbReference type="RuleBase" id="RU003679"/>
    </source>
</evidence>
<comment type="similarity">
    <text evidence="1 4">Belongs to the glycosyl hydrolase 35 family.</text>
</comment>
<feature type="region of interest" description="Disordered" evidence="5">
    <location>
        <begin position="673"/>
        <end position="703"/>
    </location>
</feature>
<evidence type="ECO:0000256" key="3">
    <source>
        <dbReference type="ARBA" id="ARBA00023295"/>
    </source>
</evidence>
<dbReference type="InterPro" id="IPR026283">
    <property type="entry name" value="B-gal_1-like"/>
</dbReference>
<evidence type="ECO:0000256" key="1">
    <source>
        <dbReference type="ARBA" id="ARBA00009809"/>
    </source>
</evidence>
<dbReference type="Proteomes" id="UP000677054">
    <property type="component" value="Unassembled WGS sequence"/>
</dbReference>
<dbReference type="GO" id="GO:0004565">
    <property type="term" value="F:beta-galactosidase activity"/>
    <property type="evidence" value="ECO:0007669"/>
    <property type="project" value="InterPro"/>
</dbReference>
<evidence type="ECO:0000259" key="6">
    <source>
        <dbReference type="Pfam" id="PF01301"/>
    </source>
</evidence>
<dbReference type="EMBL" id="CAJPEV010001037">
    <property type="protein sequence ID" value="CAG0890320.1"/>
    <property type="molecule type" value="Genomic_DNA"/>
</dbReference>
<dbReference type="InterPro" id="IPR031330">
    <property type="entry name" value="Gly_Hdrlase_35_cat"/>
</dbReference>
<feature type="domain" description="Glycoside hydrolase 35 catalytic" evidence="6">
    <location>
        <begin position="41"/>
        <end position="364"/>
    </location>
</feature>
<feature type="region of interest" description="Disordered" evidence="5">
    <location>
        <begin position="371"/>
        <end position="390"/>
    </location>
</feature>
<reference evidence="8" key="1">
    <citation type="submission" date="2020-11" db="EMBL/GenBank/DDBJ databases">
        <authorList>
            <person name="Tran Van P."/>
        </authorList>
    </citation>
    <scope>NUCLEOTIDE SEQUENCE</scope>
</reference>
<keyword evidence="2" id="KW-0378">Hydrolase</keyword>
<dbReference type="SUPFAM" id="SSF51445">
    <property type="entry name" value="(Trans)glycosidases"/>
    <property type="match status" value="1"/>
</dbReference>
<dbReference type="PRINTS" id="PR00742">
    <property type="entry name" value="GLHYDRLASE35"/>
</dbReference>
<feature type="domain" description="Beta-galactosidase galactose-binding" evidence="7">
    <location>
        <begin position="597"/>
        <end position="657"/>
    </location>
</feature>
<evidence type="ECO:0000256" key="5">
    <source>
        <dbReference type="SAM" id="MobiDB-lite"/>
    </source>
</evidence>
<evidence type="ECO:0000313" key="8">
    <source>
        <dbReference type="EMBL" id="CAD7246103.1"/>
    </source>
</evidence>
<proteinExistence type="inferred from homology"/>
<feature type="region of interest" description="Disordered" evidence="5">
    <location>
        <begin position="496"/>
        <end position="518"/>
    </location>
</feature>
<keyword evidence="3" id="KW-0326">Glycosidase</keyword>
<sequence length="703" mass="78592">MDELIVPLSPQMAGVRSQTSLYEWYSEGGITEPLKAEGEFFTLNGKKIHILSGSIHYYRVHPDYWRDRLLKLKALGLNTVDTYVPWNLHNPRPGVFDFGDGNEHMSPFLNLNTFLEIAKELELFVILRPGPYICTEWDFGGLPSYLLRTSMKVRTSDPEYVAPAKEYLRVVSQNVQNFVWNNAGQPNPIIAVQVENEYGAFGYDDGIRDTEYLETVMSILQSSGFGSDVLHFRQPPRHRDPRSHPRRADDGQLLEQLRCAVRRAPATPTRPTPHGHRILDRVVRPLARVVPPGMRSELTKMLQRKASVNFYMFHGGTNFGFMNGANAFSFWPYYAPDVTSYDYDALLSEAGDYTEKYEVAAEVIREKYEGSTGGLPPLNQLEPGQRPPETNKRAYGTISVTHYMEFDDIVDLIGQENLENPEMGGPWPSMEELTLDASADVGQQFGFVVYKLAGSVNAGAGLKARGHIRDMAYVLVGGAVAQRGKIYTHQALFHTPYDSSRSRPNAKSPANRDKELTIPSSGSSLALMVENLARNNFGKPHQFEQRKGLPEGPLFLDGVEATLDGIVALQFTKQDLQTLTENTELWSQMPAGDPYSPRLYRGTLTVDGEPADTFLSLTDTWIKGVVFVNGFNLGRYWNVGPQKTLYVPAPILFTGENQIVIFELYTGGEGRLESVNEPDLGPPLPPGKDGGVSQTQLFSLRPR</sequence>
<protein>
    <recommendedName>
        <fullName evidence="10">Beta-galactosidase</fullName>
    </recommendedName>
</protein>
<organism evidence="8">
    <name type="scientific">Darwinula stevensoni</name>
    <dbReference type="NCBI Taxonomy" id="69355"/>
    <lineage>
        <taxon>Eukaryota</taxon>
        <taxon>Metazoa</taxon>
        <taxon>Ecdysozoa</taxon>
        <taxon>Arthropoda</taxon>
        <taxon>Crustacea</taxon>
        <taxon>Oligostraca</taxon>
        <taxon>Ostracoda</taxon>
        <taxon>Podocopa</taxon>
        <taxon>Podocopida</taxon>
        <taxon>Darwinulocopina</taxon>
        <taxon>Darwinuloidea</taxon>
        <taxon>Darwinulidae</taxon>
        <taxon>Darwinula</taxon>
    </lineage>
</organism>